<reference evidence="1 2" key="1">
    <citation type="journal article" date="2015" name="Proc. Natl. Acad. Sci. U.S.A.">
        <title>The resurrection genome of Boea hygrometrica: A blueprint for survival of dehydration.</title>
        <authorList>
            <person name="Xiao L."/>
            <person name="Yang G."/>
            <person name="Zhang L."/>
            <person name="Yang X."/>
            <person name="Zhao S."/>
            <person name="Ji Z."/>
            <person name="Zhou Q."/>
            <person name="Hu M."/>
            <person name="Wang Y."/>
            <person name="Chen M."/>
            <person name="Xu Y."/>
            <person name="Jin H."/>
            <person name="Xiao X."/>
            <person name="Hu G."/>
            <person name="Bao F."/>
            <person name="Hu Y."/>
            <person name="Wan P."/>
            <person name="Li L."/>
            <person name="Deng X."/>
            <person name="Kuang T."/>
            <person name="Xiang C."/>
            <person name="Zhu J.K."/>
            <person name="Oliver M.J."/>
            <person name="He Y."/>
        </authorList>
    </citation>
    <scope>NUCLEOTIDE SEQUENCE [LARGE SCALE GENOMIC DNA]</scope>
    <source>
        <strain evidence="2">cv. XS01</strain>
    </source>
</reference>
<name>A0A2Z7AZK2_9LAMI</name>
<keyword evidence="2" id="KW-1185">Reference proteome</keyword>
<dbReference type="EMBL" id="KV012536">
    <property type="protein sequence ID" value="KZV24697.1"/>
    <property type="molecule type" value="Genomic_DNA"/>
</dbReference>
<gene>
    <name evidence="1" type="ORF">F511_11276</name>
</gene>
<protein>
    <submittedName>
        <fullName evidence="1">Uncharacterized protein</fullName>
    </submittedName>
</protein>
<organism evidence="1 2">
    <name type="scientific">Dorcoceras hygrometricum</name>
    <dbReference type="NCBI Taxonomy" id="472368"/>
    <lineage>
        <taxon>Eukaryota</taxon>
        <taxon>Viridiplantae</taxon>
        <taxon>Streptophyta</taxon>
        <taxon>Embryophyta</taxon>
        <taxon>Tracheophyta</taxon>
        <taxon>Spermatophyta</taxon>
        <taxon>Magnoliopsida</taxon>
        <taxon>eudicotyledons</taxon>
        <taxon>Gunneridae</taxon>
        <taxon>Pentapetalae</taxon>
        <taxon>asterids</taxon>
        <taxon>lamiids</taxon>
        <taxon>Lamiales</taxon>
        <taxon>Gesneriaceae</taxon>
        <taxon>Didymocarpoideae</taxon>
        <taxon>Trichosporeae</taxon>
        <taxon>Loxocarpinae</taxon>
        <taxon>Dorcoceras</taxon>
    </lineage>
</organism>
<dbReference type="Proteomes" id="UP000250235">
    <property type="component" value="Unassembled WGS sequence"/>
</dbReference>
<accession>A0A2Z7AZK2</accession>
<sequence>MIDDTAENMNPMKRTAAAAFALFRNLSVSVLPMIPATSSEASFMRFKSTVSPKHAAAPVANRSSILFVIMMTTETSRHAIVIIRAARATTGGTAVDGGRVIFSVFRSDMYIR</sequence>
<evidence type="ECO:0000313" key="2">
    <source>
        <dbReference type="Proteomes" id="UP000250235"/>
    </source>
</evidence>
<proteinExistence type="predicted"/>
<evidence type="ECO:0000313" key="1">
    <source>
        <dbReference type="EMBL" id="KZV24697.1"/>
    </source>
</evidence>
<dbReference type="AlphaFoldDB" id="A0A2Z7AZK2"/>